<dbReference type="AlphaFoldDB" id="A0A0K8R910"/>
<organism evidence="2">
    <name type="scientific">Ixodes ricinus</name>
    <name type="common">Common tick</name>
    <name type="synonym">Acarus ricinus</name>
    <dbReference type="NCBI Taxonomy" id="34613"/>
    <lineage>
        <taxon>Eukaryota</taxon>
        <taxon>Metazoa</taxon>
        <taxon>Ecdysozoa</taxon>
        <taxon>Arthropoda</taxon>
        <taxon>Chelicerata</taxon>
        <taxon>Arachnida</taxon>
        <taxon>Acari</taxon>
        <taxon>Parasitiformes</taxon>
        <taxon>Ixodida</taxon>
        <taxon>Ixodoidea</taxon>
        <taxon>Ixodidae</taxon>
        <taxon>Ixodinae</taxon>
        <taxon>Ixodes</taxon>
    </lineage>
</organism>
<feature type="signal peptide" evidence="1">
    <location>
        <begin position="1"/>
        <end position="18"/>
    </location>
</feature>
<evidence type="ECO:0000256" key="1">
    <source>
        <dbReference type="SAM" id="SignalP"/>
    </source>
</evidence>
<dbReference type="GO" id="GO:0030682">
    <property type="term" value="P:symbiont-mediated perturbation of host defenses"/>
    <property type="evidence" value="ECO:0007669"/>
    <property type="project" value="InterPro"/>
</dbReference>
<feature type="chain" id="PRO_5005516333" evidence="1">
    <location>
        <begin position="19"/>
        <end position="198"/>
    </location>
</feature>
<reference evidence="2" key="1">
    <citation type="submission" date="2012-12" db="EMBL/GenBank/DDBJ databases">
        <title>Identification and characterization of a phenylalanine ammonia-lyase gene family in Isatis indigotica Fort.</title>
        <authorList>
            <person name="Liu Q."/>
            <person name="Chen J."/>
            <person name="Zhou X."/>
            <person name="Di P."/>
            <person name="Xiao Y."/>
            <person name="Xuan H."/>
            <person name="Zhang L."/>
            <person name="Chen W."/>
        </authorList>
    </citation>
    <scope>NUCLEOTIDE SEQUENCE</scope>
    <source>
        <tissue evidence="2">Salivary gland</tissue>
    </source>
</reference>
<dbReference type="EMBL" id="GADI01006430">
    <property type="protein sequence ID" value="JAA67378.1"/>
    <property type="molecule type" value="mRNA"/>
</dbReference>
<dbReference type="SUPFAM" id="SSF50814">
    <property type="entry name" value="Lipocalins"/>
    <property type="match status" value="1"/>
</dbReference>
<dbReference type="InterPro" id="IPR002970">
    <property type="entry name" value="Tick_his-bd"/>
</dbReference>
<proteinExistence type="evidence at transcript level"/>
<keyword evidence="1" id="KW-0732">Signal</keyword>
<sequence>MYLQSLLVVFCLLICCYSQDTTQDPLLPENDPRNFPDQNATKMVELGGKHWVKKRTYKVTTQEGEPTCEYAEILAKVTENEYTLKLGAKLGSRWTSNQQKLILEITGEHPAPNVLKFTRLRADGPLGHPLLYSDYNKCHIVRIMKKNSEDYVCDLLLTNEAAKESPPTDCEEKFTKYCPGTPIEVYKAGCDKPGTKTP</sequence>
<accession>A0A0K8R910</accession>
<dbReference type="Gene3D" id="2.40.128.20">
    <property type="match status" value="1"/>
</dbReference>
<evidence type="ECO:0000313" key="2">
    <source>
        <dbReference type="EMBL" id="JAA67378.1"/>
    </source>
</evidence>
<protein>
    <submittedName>
        <fullName evidence="2">Putative salivary lipocalin</fullName>
    </submittedName>
</protein>
<dbReference type="GO" id="GO:0043176">
    <property type="term" value="F:amine binding"/>
    <property type="evidence" value="ECO:0007669"/>
    <property type="project" value="InterPro"/>
</dbReference>
<name>A0A0K8R910_IXORI</name>
<dbReference type="InterPro" id="IPR012674">
    <property type="entry name" value="Calycin"/>
</dbReference>
<dbReference type="Pfam" id="PF02098">
    <property type="entry name" value="His_binding"/>
    <property type="match status" value="1"/>
</dbReference>